<evidence type="ECO:0000256" key="1">
    <source>
        <dbReference type="SAM" id="Coils"/>
    </source>
</evidence>
<accession>A0A0G1ASC9</accession>
<evidence type="ECO:0000313" key="3">
    <source>
        <dbReference type="EMBL" id="KKS64015.1"/>
    </source>
</evidence>
<evidence type="ECO:0000256" key="2">
    <source>
        <dbReference type="SAM" id="Phobius"/>
    </source>
</evidence>
<dbReference type="Gene3D" id="3.30.70.60">
    <property type="match status" value="1"/>
</dbReference>
<comment type="caution">
    <text evidence="3">The sequence shown here is derived from an EMBL/GenBank/DDBJ whole genome shotgun (WGS) entry which is preliminary data.</text>
</comment>
<keyword evidence="2" id="KW-0472">Membrane</keyword>
<feature type="transmembrane region" description="Helical" evidence="2">
    <location>
        <begin position="28"/>
        <end position="47"/>
    </location>
</feature>
<keyword evidence="2" id="KW-0812">Transmembrane</keyword>
<proteinExistence type="predicted"/>
<keyword evidence="1" id="KW-0175">Coiled coil</keyword>
<dbReference type="InterPro" id="IPR014717">
    <property type="entry name" value="Transl_elong_EF1B/ribsomal_bS6"/>
</dbReference>
<organism evidence="3 4">
    <name type="scientific">Candidatus Daviesbacteria bacterium GW2011_GWA1_42_6</name>
    <dbReference type="NCBI Taxonomy" id="1618420"/>
    <lineage>
        <taxon>Bacteria</taxon>
        <taxon>Candidatus Daviesiibacteriota</taxon>
    </lineage>
</organism>
<reference evidence="3 4" key="1">
    <citation type="journal article" date="2015" name="Nature">
        <title>rRNA introns, odd ribosomes, and small enigmatic genomes across a large radiation of phyla.</title>
        <authorList>
            <person name="Brown C.T."/>
            <person name="Hug L.A."/>
            <person name="Thomas B.C."/>
            <person name="Sharon I."/>
            <person name="Castelle C.J."/>
            <person name="Singh A."/>
            <person name="Wilkins M.J."/>
            <person name="Williams K.H."/>
            <person name="Banfield J.F."/>
        </authorList>
    </citation>
    <scope>NUCLEOTIDE SEQUENCE [LARGE SCALE GENOMIC DNA]</scope>
</reference>
<protein>
    <submittedName>
        <fullName evidence="3">Uncharacterized protein</fullName>
    </submittedName>
</protein>
<dbReference type="Proteomes" id="UP000034135">
    <property type="component" value="Unassembled WGS sequence"/>
</dbReference>
<dbReference type="AlphaFoldDB" id="A0A0G1ASC9"/>
<feature type="coiled-coil region" evidence="1">
    <location>
        <begin position="50"/>
        <end position="87"/>
    </location>
</feature>
<evidence type="ECO:0000313" key="4">
    <source>
        <dbReference type="Proteomes" id="UP000034135"/>
    </source>
</evidence>
<dbReference type="GO" id="GO:0043683">
    <property type="term" value="P:type IV pilus assembly"/>
    <property type="evidence" value="ECO:0007669"/>
    <property type="project" value="InterPro"/>
</dbReference>
<gene>
    <name evidence="3" type="ORF">UV33_C0040G0006</name>
</gene>
<dbReference type="GO" id="GO:0043107">
    <property type="term" value="P:type IV pilus-dependent motility"/>
    <property type="evidence" value="ECO:0007669"/>
    <property type="project" value="InterPro"/>
</dbReference>
<name>A0A0G1ASC9_9BACT</name>
<keyword evidence="2" id="KW-1133">Transmembrane helix</keyword>
<dbReference type="Pfam" id="PF04350">
    <property type="entry name" value="PilO"/>
    <property type="match status" value="1"/>
</dbReference>
<dbReference type="EMBL" id="LCEB01000040">
    <property type="protein sequence ID" value="KKS64015.1"/>
    <property type="molecule type" value="Genomic_DNA"/>
</dbReference>
<sequence>MATAKYSRYYTYIKPVIENKFVKSSAPYIFSLLTMTVFILFAIRPTISTILNLQKNIENHRQVLEALEKKENNLTAGRNNLQNLGLEKRQKVNSSLPENADITSLISSLRNSSGREASVSALQIQPVVLLDSKAASQKAPLSLGEVSFSYNIQGAYGQLLPTLYNLQRSPRLLNISSVVLSSQEGATVLSVSGKAYFLK</sequence>
<dbReference type="InterPro" id="IPR007445">
    <property type="entry name" value="PilO"/>
</dbReference>